<dbReference type="InterPro" id="IPR029062">
    <property type="entry name" value="Class_I_gatase-like"/>
</dbReference>
<dbReference type="NCBIfam" id="TIGR01382">
    <property type="entry name" value="PfpI"/>
    <property type="match status" value="1"/>
</dbReference>
<dbReference type="InterPro" id="IPR006286">
    <property type="entry name" value="C56_PfpI-like"/>
</dbReference>
<dbReference type="Gene3D" id="3.40.50.880">
    <property type="match status" value="1"/>
</dbReference>
<dbReference type="SUPFAM" id="SSF52317">
    <property type="entry name" value="Class I glutamine amidotransferase-like"/>
    <property type="match status" value="1"/>
</dbReference>
<keyword evidence="3" id="KW-0326">Glycosidase</keyword>
<dbReference type="Pfam" id="PF01965">
    <property type="entry name" value="DJ-1_PfpI"/>
    <property type="match status" value="1"/>
</dbReference>
<dbReference type="OrthoDB" id="9792284at2"/>
<dbReference type="AlphaFoldDB" id="A0A2U3N1D5"/>
<sequence length="172" mass="19592">MKKRVAVLVTHEFEDAEYSEPVEAFRATRNSVTNIENKAGNIVYGKNRKISVSIDKGIDEVNVHEFDALLLPGGESPSRLYIDDRFVLFVRKFANTQKPIFMCPSSPILLIHAGVIKGRRITHMQSIYKDLEDAGAVLYDQEVINDNNMYISSRSTQDLPFFIQETIKVLNR</sequence>
<dbReference type="FunCoup" id="A0A2U3N1D5">
    <property type="interactions" value="254"/>
</dbReference>
<accession>A0A2U3N1D5</accession>
<comment type="similarity">
    <text evidence="1">Belongs to the peptidase C56 family.</text>
</comment>
<proteinExistence type="inferred from homology"/>
<gene>
    <name evidence="3" type="primary">yfkM</name>
    <name evidence="3" type="ORF">KPC_2547</name>
</gene>
<evidence type="ECO:0000313" key="3">
    <source>
        <dbReference type="EMBL" id="SPL71369.1"/>
    </source>
</evidence>
<dbReference type="InParanoid" id="A0A2U3N1D5"/>
<protein>
    <submittedName>
        <fullName evidence="3">General stress protein 18</fullName>
        <ecNumber evidence="3">3.2.-.-</ecNumber>
    </submittedName>
</protein>
<evidence type="ECO:0000256" key="1">
    <source>
        <dbReference type="ARBA" id="ARBA00008542"/>
    </source>
</evidence>
<organism evidence="3 4">
    <name type="scientific">Acinetobacter stercoris</name>
    <dbReference type="NCBI Taxonomy" id="2126983"/>
    <lineage>
        <taxon>Bacteria</taxon>
        <taxon>Pseudomonadati</taxon>
        <taxon>Pseudomonadota</taxon>
        <taxon>Gammaproteobacteria</taxon>
        <taxon>Moraxellales</taxon>
        <taxon>Moraxellaceae</taxon>
        <taxon>Acinetobacter</taxon>
    </lineage>
</organism>
<reference evidence="4" key="1">
    <citation type="submission" date="2018-03" db="EMBL/GenBank/DDBJ databases">
        <authorList>
            <person name="Blom J."/>
        </authorList>
    </citation>
    <scope>NUCLEOTIDE SEQUENCE [LARGE SCALE GENOMIC DNA]</scope>
    <source>
        <strain evidence="4">KPC-SM-21</strain>
    </source>
</reference>
<dbReference type="EC" id="3.2.-.-" evidence="3"/>
<dbReference type="PANTHER" id="PTHR42733">
    <property type="entry name" value="DJ-1 PROTEIN"/>
    <property type="match status" value="1"/>
</dbReference>
<evidence type="ECO:0000259" key="2">
    <source>
        <dbReference type="Pfam" id="PF01965"/>
    </source>
</evidence>
<dbReference type="GO" id="GO:0016798">
    <property type="term" value="F:hydrolase activity, acting on glycosyl bonds"/>
    <property type="evidence" value="ECO:0007669"/>
    <property type="project" value="UniProtKB-KW"/>
</dbReference>
<dbReference type="InterPro" id="IPR002818">
    <property type="entry name" value="DJ-1/PfpI"/>
</dbReference>
<evidence type="ECO:0000313" key="4">
    <source>
        <dbReference type="Proteomes" id="UP000245974"/>
    </source>
</evidence>
<dbReference type="PANTHER" id="PTHR42733:SF2">
    <property type="entry name" value="DJ-1_THIJ_PFPI FAMILY PROTEIN"/>
    <property type="match status" value="1"/>
</dbReference>
<keyword evidence="4" id="KW-1185">Reference proteome</keyword>
<keyword evidence="3" id="KW-0378">Hydrolase</keyword>
<name>A0A2U3N1D5_9GAMM</name>
<dbReference type="PROSITE" id="PS51276">
    <property type="entry name" value="PEPTIDASE_C56_PFPI"/>
    <property type="match status" value="1"/>
</dbReference>
<dbReference type="Proteomes" id="UP000245974">
    <property type="component" value="Unassembled WGS sequence"/>
</dbReference>
<dbReference type="EMBL" id="OOGT01000130">
    <property type="protein sequence ID" value="SPL71369.1"/>
    <property type="molecule type" value="Genomic_DNA"/>
</dbReference>
<feature type="domain" description="DJ-1/PfpI" evidence="2">
    <location>
        <begin position="3"/>
        <end position="168"/>
    </location>
</feature>
<dbReference type="RefSeq" id="WP_121974792.1">
    <property type="nucleotide sequence ID" value="NZ_OOGT01000130.1"/>
</dbReference>